<dbReference type="eggNOG" id="ENOG50330UT">
    <property type="taxonomic scope" value="Bacteria"/>
</dbReference>
<dbReference type="AlphaFoldDB" id="I9P649"/>
<name>I9P649_9ALTE</name>
<dbReference type="NCBIfam" id="TIGR02595">
    <property type="entry name" value="PEP_CTERM"/>
    <property type="match status" value="1"/>
</dbReference>
<organism evidence="3 4">
    <name type="scientific">Alishewanella agri BL06</name>
    <dbReference type="NCBI Taxonomy" id="1195246"/>
    <lineage>
        <taxon>Bacteria</taxon>
        <taxon>Pseudomonadati</taxon>
        <taxon>Pseudomonadota</taxon>
        <taxon>Gammaproteobacteria</taxon>
        <taxon>Alteromonadales</taxon>
        <taxon>Alteromonadaceae</taxon>
        <taxon>Alishewanella</taxon>
    </lineage>
</organism>
<evidence type="ECO:0000256" key="1">
    <source>
        <dbReference type="SAM" id="Phobius"/>
    </source>
</evidence>
<feature type="domain" description="Ice-binding protein C-terminal" evidence="2">
    <location>
        <begin position="119"/>
        <end position="142"/>
    </location>
</feature>
<dbReference type="EMBL" id="AKKU01000001">
    <property type="protein sequence ID" value="EIW90344.1"/>
    <property type="molecule type" value="Genomic_DNA"/>
</dbReference>
<feature type="transmembrane region" description="Helical" evidence="1">
    <location>
        <begin position="120"/>
        <end position="138"/>
    </location>
</feature>
<dbReference type="Pfam" id="PF07589">
    <property type="entry name" value="PEP-CTERM"/>
    <property type="match status" value="1"/>
</dbReference>
<keyword evidence="1" id="KW-1133">Transmembrane helix</keyword>
<keyword evidence="1" id="KW-0472">Membrane</keyword>
<proteinExistence type="predicted"/>
<reference evidence="3 4" key="1">
    <citation type="journal article" date="2012" name="J. Bacteriol.">
        <title>Genome Sequence of Pectin-Degrading Alishewanella agri, Isolated from Landfill Soil.</title>
        <authorList>
            <person name="Kim J."/>
            <person name="Jung J."/>
            <person name="Sung J.S."/>
            <person name="Chun J."/>
            <person name="Park W."/>
        </authorList>
    </citation>
    <scope>NUCLEOTIDE SEQUENCE [LARGE SCALE GENOMIC DNA]</scope>
    <source>
        <strain evidence="3 4">BL06</strain>
    </source>
</reference>
<dbReference type="PATRIC" id="fig|1195246.3.peg.141"/>
<gene>
    <name evidence="3" type="ORF">AGRI_00695</name>
</gene>
<accession>I9P649</accession>
<comment type="caution">
    <text evidence="3">The sequence shown here is derived from an EMBL/GenBank/DDBJ whole genome shotgun (WGS) entry which is preliminary data.</text>
</comment>
<evidence type="ECO:0000313" key="4">
    <source>
        <dbReference type="Proteomes" id="UP000035062"/>
    </source>
</evidence>
<dbReference type="STRING" id="1195246.AGRI_00695"/>
<keyword evidence="4" id="KW-1185">Reference proteome</keyword>
<evidence type="ECO:0000313" key="3">
    <source>
        <dbReference type="EMBL" id="EIW90344.1"/>
    </source>
</evidence>
<keyword evidence="1" id="KW-0812">Transmembrane</keyword>
<sequence length="145" mass="16050">MVVDYTGFIAQQRPGDYIGYLGIYYGSIDTYNALEFGNIVNNVFVPINFQLGNNVFNILTGTTILDIFQLQSGNRDNSNRYVNIVFNQNENFTAFRMTNTSSRAFEIDNIVVGLNSAVTVPAPASIGILGLGLVGLLLNRRRQKS</sequence>
<dbReference type="Proteomes" id="UP000035062">
    <property type="component" value="Unassembled WGS sequence"/>
</dbReference>
<evidence type="ECO:0000259" key="2">
    <source>
        <dbReference type="Pfam" id="PF07589"/>
    </source>
</evidence>
<protein>
    <recommendedName>
        <fullName evidence="2">Ice-binding protein C-terminal domain-containing protein</fullName>
    </recommendedName>
</protein>
<dbReference type="InterPro" id="IPR013424">
    <property type="entry name" value="Ice-binding_C"/>
</dbReference>